<accession>A0A0S2I1T1</accession>
<evidence type="ECO:0000259" key="1">
    <source>
        <dbReference type="Pfam" id="PF22691"/>
    </source>
</evidence>
<dbReference type="Proteomes" id="UP000064893">
    <property type="component" value="Chromosome"/>
</dbReference>
<dbReference type="RefSeq" id="WP_057953626.1">
    <property type="nucleotide sequence ID" value="NZ_CP013118.1"/>
</dbReference>
<keyword evidence="2" id="KW-0808">Transferase</keyword>
<dbReference type="SUPFAM" id="SSF53901">
    <property type="entry name" value="Thiolase-like"/>
    <property type="match status" value="1"/>
</dbReference>
<protein>
    <submittedName>
        <fullName evidence="2">Beta-ketoadipyl-CoA thiolase</fullName>
        <ecNumber evidence="2">2.3.1.174</ecNumber>
    </submittedName>
</protein>
<dbReference type="EMBL" id="CP013118">
    <property type="protein sequence ID" value="ALO16234.1"/>
    <property type="molecule type" value="Genomic_DNA"/>
</dbReference>
<dbReference type="KEGG" id="blq:L21SP5_02611"/>
<evidence type="ECO:0000313" key="2">
    <source>
        <dbReference type="EMBL" id="ALO16234.1"/>
    </source>
</evidence>
<keyword evidence="3" id="KW-1185">Reference proteome</keyword>
<dbReference type="PANTHER" id="PTHR42870">
    <property type="entry name" value="ACETYL-COA C-ACETYLTRANSFERASE"/>
    <property type="match status" value="1"/>
</dbReference>
<dbReference type="PANTHER" id="PTHR42870:SF1">
    <property type="entry name" value="NON-SPECIFIC LIPID-TRANSFER PROTEIN-LIKE 2"/>
    <property type="match status" value="1"/>
</dbReference>
<evidence type="ECO:0000313" key="3">
    <source>
        <dbReference type="Proteomes" id="UP000064893"/>
    </source>
</evidence>
<feature type="domain" description="Thiolase C-terminal" evidence="1">
    <location>
        <begin position="274"/>
        <end position="412"/>
    </location>
</feature>
<dbReference type="GO" id="GO:0033812">
    <property type="term" value="F:3-oxoadipyl-CoA thiolase activity"/>
    <property type="evidence" value="ECO:0007669"/>
    <property type="project" value="UniProtKB-EC"/>
</dbReference>
<sequence>MTTLRKKIYMTAGYNTVSLGTGRKEFHPKKSRPGIEHYLKEAGEGTIKKLGGAEKIDESVVGNFMAPRYNKQGHLGAFAPMISPTLQYKPGLSVEAACASGGMSLMTGIKSILAETADTVLSLGVEVQNSVKAVYGADILAGAGWFQERKDGHAHFFPGQFSDRAGAYFKKFGREKTRKAYARWYKNAIENARLCETAQEYHNSHPDPESLALTTEPNPKAFTDHLTAFDSSKVSDGASAIAIMSEEGLKKHNIPFSLAVEVVGYGHAVEDLTQKPKDLTKLETMQNAVQKALEMANITKDDLGTVEIHDCFTSAAIMGIEAIGLAPHGKGIDFVLDGHTARDGKVPFNTTGGLIGWGHPTGATGVHMAVTIWEQLTGNAGDAQINIDPKRPYGMSVNMGGDDKTVMVIIYKNAAS</sequence>
<dbReference type="PIRSF" id="PIRSF000429">
    <property type="entry name" value="Ac-CoA_Ac_transf"/>
    <property type="match status" value="1"/>
</dbReference>
<proteinExistence type="predicted"/>
<dbReference type="AlphaFoldDB" id="A0A0S2I1T1"/>
<dbReference type="STRING" id="1307839.L21SP5_02611"/>
<reference evidence="2 3" key="1">
    <citation type="submission" date="2015-11" db="EMBL/GenBank/DDBJ databases">
        <title>Description and complete genome sequence of a novel strain predominating in hypersaline microbial mats and representing a new family of the Bacteriodetes phylum.</title>
        <authorList>
            <person name="Spring S."/>
            <person name="Bunk B."/>
            <person name="Sproer C."/>
            <person name="Klenk H.-P."/>
        </authorList>
    </citation>
    <scope>NUCLEOTIDE SEQUENCE [LARGE SCALE GENOMIC DNA]</scope>
    <source>
        <strain evidence="2 3">L21-Spi-D4</strain>
    </source>
</reference>
<organism evidence="2 3">
    <name type="scientific">Salinivirga cyanobacteriivorans</name>
    <dbReference type="NCBI Taxonomy" id="1307839"/>
    <lineage>
        <taxon>Bacteria</taxon>
        <taxon>Pseudomonadati</taxon>
        <taxon>Bacteroidota</taxon>
        <taxon>Bacteroidia</taxon>
        <taxon>Bacteroidales</taxon>
        <taxon>Salinivirgaceae</taxon>
        <taxon>Salinivirga</taxon>
    </lineage>
</organism>
<dbReference type="CDD" id="cd00829">
    <property type="entry name" value="SCP-x_thiolase"/>
    <property type="match status" value="1"/>
</dbReference>
<dbReference type="OrthoDB" id="9785768at2"/>
<dbReference type="EC" id="2.3.1.174" evidence="2"/>
<gene>
    <name evidence="2" type="primary">pcaF</name>
    <name evidence="2" type="ORF">L21SP5_02611</name>
</gene>
<name>A0A0S2I1T1_9BACT</name>
<keyword evidence="2" id="KW-0012">Acyltransferase</keyword>
<dbReference type="Gene3D" id="3.40.47.10">
    <property type="match status" value="1"/>
</dbReference>
<dbReference type="InterPro" id="IPR002155">
    <property type="entry name" value="Thiolase"/>
</dbReference>
<dbReference type="Pfam" id="PF22691">
    <property type="entry name" value="Thiolase_C_1"/>
    <property type="match status" value="1"/>
</dbReference>
<dbReference type="InterPro" id="IPR016039">
    <property type="entry name" value="Thiolase-like"/>
</dbReference>
<dbReference type="InterPro" id="IPR055140">
    <property type="entry name" value="Thiolase_C_2"/>
</dbReference>